<dbReference type="Proteomes" id="UP000198922">
    <property type="component" value="Unassembled WGS sequence"/>
</dbReference>
<evidence type="ECO:0000256" key="4">
    <source>
        <dbReference type="ARBA" id="ARBA00013078"/>
    </source>
</evidence>
<dbReference type="EC" id="3.1.3.18" evidence="4"/>
<protein>
    <recommendedName>
        <fullName evidence="4">phosphoglycolate phosphatase</fullName>
        <ecNumber evidence="4">3.1.3.18</ecNumber>
    </recommendedName>
</protein>
<accession>A0A1G7D0I1</accession>
<dbReference type="InterPro" id="IPR041492">
    <property type="entry name" value="HAD_2"/>
</dbReference>
<comment type="pathway">
    <text evidence="2">Organic acid metabolism; glycolate biosynthesis; glycolate from 2-phosphoglycolate: step 1/1.</text>
</comment>
<dbReference type="InterPro" id="IPR006439">
    <property type="entry name" value="HAD-SF_hydro_IA"/>
</dbReference>
<name>A0A1G7D0I1_9RHOB</name>
<evidence type="ECO:0000256" key="2">
    <source>
        <dbReference type="ARBA" id="ARBA00004818"/>
    </source>
</evidence>
<evidence type="ECO:0000256" key="3">
    <source>
        <dbReference type="ARBA" id="ARBA00006171"/>
    </source>
</evidence>
<evidence type="ECO:0000256" key="1">
    <source>
        <dbReference type="ARBA" id="ARBA00000830"/>
    </source>
</evidence>
<dbReference type="InterPro" id="IPR023198">
    <property type="entry name" value="PGP-like_dom2"/>
</dbReference>
<dbReference type="AlphaFoldDB" id="A0A1G7D0I1"/>
<dbReference type="OrthoDB" id="9793014at2"/>
<dbReference type="InterPro" id="IPR036412">
    <property type="entry name" value="HAD-like_sf"/>
</dbReference>
<evidence type="ECO:0000313" key="5">
    <source>
        <dbReference type="EMBL" id="SDE44993.1"/>
    </source>
</evidence>
<evidence type="ECO:0000313" key="6">
    <source>
        <dbReference type="Proteomes" id="UP000198922"/>
    </source>
</evidence>
<dbReference type="PANTHER" id="PTHR43434">
    <property type="entry name" value="PHOSPHOGLYCOLATE PHOSPHATASE"/>
    <property type="match status" value="1"/>
</dbReference>
<comment type="catalytic activity">
    <reaction evidence="1">
        <text>2-phosphoglycolate + H2O = glycolate + phosphate</text>
        <dbReference type="Rhea" id="RHEA:14369"/>
        <dbReference type="ChEBI" id="CHEBI:15377"/>
        <dbReference type="ChEBI" id="CHEBI:29805"/>
        <dbReference type="ChEBI" id="CHEBI:43474"/>
        <dbReference type="ChEBI" id="CHEBI:58033"/>
        <dbReference type="EC" id="3.1.3.18"/>
    </reaction>
</comment>
<organism evidence="5 6">
    <name type="scientific">Limimaricola pyoseonensis</name>
    <dbReference type="NCBI Taxonomy" id="521013"/>
    <lineage>
        <taxon>Bacteria</taxon>
        <taxon>Pseudomonadati</taxon>
        <taxon>Pseudomonadota</taxon>
        <taxon>Alphaproteobacteria</taxon>
        <taxon>Rhodobacterales</taxon>
        <taxon>Paracoccaceae</taxon>
        <taxon>Limimaricola</taxon>
    </lineage>
</organism>
<dbReference type="Gene3D" id="1.10.150.240">
    <property type="entry name" value="Putative phosphatase, domain 2"/>
    <property type="match status" value="1"/>
</dbReference>
<reference evidence="6" key="1">
    <citation type="submission" date="2016-10" db="EMBL/GenBank/DDBJ databases">
        <authorList>
            <person name="Varghese N."/>
            <person name="Submissions S."/>
        </authorList>
    </citation>
    <scope>NUCLEOTIDE SEQUENCE [LARGE SCALE GENOMIC DNA]</scope>
    <source>
        <strain evidence="6">DSM 21424</strain>
    </source>
</reference>
<dbReference type="SUPFAM" id="SSF56784">
    <property type="entry name" value="HAD-like"/>
    <property type="match status" value="1"/>
</dbReference>
<dbReference type="SFLD" id="SFLDG01129">
    <property type="entry name" value="C1.5:_HAD__Beta-PGM__Phosphata"/>
    <property type="match status" value="1"/>
</dbReference>
<dbReference type="GO" id="GO:0006281">
    <property type="term" value="P:DNA repair"/>
    <property type="evidence" value="ECO:0007669"/>
    <property type="project" value="TreeGrafter"/>
</dbReference>
<dbReference type="PRINTS" id="PR00413">
    <property type="entry name" value="HADHALOGNASE"/>
</dbReference>
<dbReference type="InterPro" id="IPR023214">
    <property type="entry name" value="HAD_sf"/>
</dbReference>
<dbReference type="PANTHER" id="PTHR43434:SF1">
    <property type="entry name" value="PHOSPHOGLYCOLATE PHOSPHATASE"/>
    <property type="match status" value="1"/>
</dbReference>
<proteinExistence type="inferred from homology"/>
<comment type="similarity">
    <text evidence="3">Belongs to the HAD-like hydrolase superfamily. CbbY/CbbZ/Gph/YieH family.</text>
</comment>
<dbReference type="GO" id="GO:0008967">
    <property type="term" value="F:phosphoglycolate phosphatase activity"/>
    <property type="evidence" value="ECO:0007669"/>
    <property type="project" value="UniProtKB-EC"/>
</dbReference>
<dbReference type="SFLD" id="SFLDS00003">
    <property type="entry name" value="Haloacid_Dehalogenase"/>
    <property type="match status" value="1"/>
</dbReference>
<sequence length="229" mass="24214">MRGRRMITGANPGEPVIRTAIFDLDGTLLDSTPDIAHAVNRVFARHGLDRTEPSLIAEMVGNGAQRLVGDLLIRQRIPAAPSDIDYLTAAYLEAYAEEPLREGRLYPHVAEDLARLQALGWRLGVCTNKPQALTLSILEATGLGSYFLAVRGADSVPARKPDPGHLLAVLEDLGGGTALYVGDTEVDEATAQAAGVAFRGVAWAAPGRLSVPEAARLSRIADLAASSVA</sequence>
<dbReference type="Gene3D" id="3.40.50.1000">
    <property type="entry name" value="HAD superfamily/HAD-like"/>
    <property type="match status" value="1"/>
</dbReference>
<dbReference type="InterPro" id="IPR050155">
    <property type="entry name" value="HAD-like_hydrolase_sf"/>
</dbReference>
<keyword evidence="6" id="KW-1185">Reference proteome</keyword>
<dbReference type="Pfam" id="PF13419">
    <property type="entry name" value="HAD_2"/>
    <property type="match status" value="1"/>
</dbReference>
<gene>
    <name evidence="5" type="ORF">SAMN04488567_1725</name>
</gene>
<dbReference type="EMBL" id="FNAT01000002">
    <property type="protein sequence ID" value="SDE44993.1"/>
    <property type="molecule type" value="Genomic_DNA"/>
</dbReference>
<dbReference type="STRING" id="521013.SAMN04488567_1725"/>
<dbReference type="NCBIfam" id="TIGR01549">
    <property type="entry name" value="HAD-SF-IA-v1"/>
    <property type="match status" value="1"/>
</dbReference>
<dbReference type="GO" id="GO:0005829">
    <property type="term" value="C:cytosol"/>
    <property type="evidence" value="ECO:0007669"/>
    <property type="project" value="TreeGrafter"/>
</dbReference>